<reference evidence="1" key="1">
    <citation type="journal article" date="2019" name="Environ. Microbiol.">
        <title>Fungal ecological strategies reflected in gene transcription - a case study of two litter decomposers.</title>
        <authorList>
            <person name="Barbi F."/>
            <person name="Kohler A."/>
            <person name="Barry K."/>
            <person name="Baskaran P."/>
            <person name="Daum C."/>
            <person name="Fauchery L."/>
            <person name="Ihrmark K."/>
            <person name="Kuo A."/>
            <person name="LaButti K."/>
            <person name="Lipzen A."/>
            <person name="Morin E."/>
            <person name="Grigoriev I.V."/>
            <person name="Henrissat B."/>
            <person name="Lindahl B."/>
            <person name="Martin F."/>
        </authorList>
    </citation>
    <scope>NUCLEOTIDE SEQUENCE</scope>
    <source>
        <strain evidence="1">JB14</strain>
    </source>
</reference>
<accession>A0A6A4IHA4</accession>
<evidence type="ECO:0000313" key="1">
    <source>
        <dbReference type="EMBL" id="KAE9408638.1"/>
    </source>
</evidence>
<dbReference type="Proteomes" id="UP000799118">
    <property type="component" value="Unassembled WGS sequence"/>
</dbReference>
<keyword evidence="2" id="KW-1185">Reference proteome</keyword>
<dbReference type="PROSITE" id="PS51257">
    <property type="entry name" value="PROKAR_LIPOPROTEIN"/>
    <property type="match status" value="1"/>
</dbReference>
<dbReference type="AlphaFoldDB" id="A0A6A4IHA4"/>
<dbReference type="EMBL" id="ML769390">
    <property type="protein sequence ID" value="KAE9408638.1"/>
    <property type="molecule type" value="Genomic_DNA"/>
</dbReference>
<protein>
    <submittedName>
        <fullName evidence="1">Uncharacterized protein</fullName>
    </submittedName>
</protein>
<sequence>MRMLGRQWFLLAAKQCIIESWLLCTLGLLACKSQKRLAHTTSTRFSPVKV</sequence>
<proteinExistence type="predicted"/>
<name>A0A6A4IHA4_9AGAR</name>
<evidence type="ECO:0000313" key="2">
    <source>
        <dbReference type="Proteomes" id="UP000799118"/>
    </source>
</evidence>
<organism evidence="1 2">
    <name type="scientific">Gymnopus androsaceus JB14</name>
    <dbReference type="NCBI Taxonomy" id="1447944"/>
    <lineage>
        <taxon>Eukaryota</taxon>
        <taxon>Fungi</taxon>
        <taxon>Dikarya</taxon>
        <taxon>Basidiomycota</taxon>
        <taxon>Agaricomycotina</taxon>
        <taxon>Agaricomycetes</taxon>
        <taxon>Agaricomycetidae</taxon>
        <taxon>Agaricales</taxon>
        <taxon>Marasmiineae</taxon>
        <taxon>Omphalotaceae</taxon>
        <taxon>Gymnopus</taxon>
    </lineage>
</organism>
<gene>
    <name evidence="1" type="ORF">BT96DRAFT_666513</name>
</gene>